<dbReference type="EMBL" id="ACCL02000016">
    <property type="protein sequence ID" value="EET59693.1"/>
    <property type="molecule type" value="Genomic_DNA"/>
</dbReference>
<protein>
    <submittedName>
        <fullName evidence="1">Uncharacterized protein</fullName>
    </submittedName>
</protein>
<dbReference type="AlphaFoldDB" id="C6LI38"/>
<keyword evidence="2" id="KW-1185">Reference proteome</keyword>
<evidence type="ECO:0000313" key="2">
    <source>
        <dbReference type="Proteomes" id="UP000005561"/>
    </source>
</evidence>
<sequence length="143" mass="15548">MMCFCFGNSALAVCIPFDVHTTLEPIQIKSGDTGIQPYGTYLASGSCEIQEVGTGQVRVIASTSCYRISDTVIADIYLESKEGGYWWTVTYKEGSGSNTNYVYTSKDVAVKRGQYYRARGSHIVKKGSTTETAGTVSGSMYID</sequence>
<dbReference type="STRING" id="168384.SAMN05660368_02605"/>
<accession>C6LI38</accession>
<dbReference type="Pfam" id="PF19644">
    <property type="entry name" value="DUF6147"/>
    <property type="match status" value="1"/>
</dbReference>
<dbReference type="Proteomes" id="UP000005561">
    <property type="component" value="Unassembled WGS sequence"/>
</dbReference>
<comment type="caution">
    <text evidence="1">The sequence shown here is derived from an EMBL/GenBank/DDBJ whole genome shotgun (WGS) entry which is preliminary data.</text>
</comment>
<name>C6LI38_9FIRM</name>
<evidence type="ECO:0000313" key="1">
    <source>
        <dbReference type="EMBL" id="EET59693.1"/>
    </source>
</evidence>
<dbReference type="InterPro" id="IPR046145">
    <property type="entry name" value="DUF6147"/>
</dbReference>
<gene>
    <name evidence="1" type="ORF">BRYFOR_08309</name>
</gene>
<proteinExistence type="predicted"/>
<organism evidence="1 2">
    <name type="scientific">Marvinbryantia formatexigens DSM 14469</name>
    <dbReference type="NCBI Taxonomy" id="478749"/>
    <lineage>
        <taxon>Bacteria</taxon>
        <taxon>Bacillati</taxon>
        <taxon>Bacillota</taxon>
        <taxon>Clostridia</taxon>
        <taxon>Lachnospirales</taxon>
        <taxon>Lachnospiraceae</taxon>
        <taxon>Marvinbryantia</taxon>
    </lineage>
</organism>
<reference evidence="1" key="1">
    <citation type="submission" date="2009-07" db="EMBL/GenBank/DDBJ databases">
        <authorList>
            <person name="Weinstock G."/>
            <person name="Sodergren E."/>
            <person name="Clifton S."/>
            <person name="Fulton L."/>
            <person name="Fulton B."/>
            <person name="Courtney L."/>
            <person name="Fronick C."/>
            <person name="Harrison M."/>
            <person name="Strong C."/>
            <person name="Farmer C."/>
            <person name="Delahaunty K."/>
            <person name="Markovic C."/>
            <person name="Hall O."/>
            <person name="Minx P."/>
            <person name="Tomlinson C."/>
            <person name="Mitreva M."/>
            <person name="Nelson J."/>
            <person name="Hou S."/>
            <person name="Wollam A."/>
            <person name="Pepin K.H."/>
            <person name="Johnson M."/>
            <person name="Bhonagiri V."/>
            <person name="Nash W.E."/>
            <person name="Warren W."/>
            <person name="Chinwalla A."/>
            <person name="Mardis E.R."/>
            <person name="Wilson R.K."/>
        </authorList>
    </citation>
    <scope>NUCLEOTIDE SEQUENCE [LARGE SCALE GENOMIC DNA]</scope>
    <source>
        <strain evidence="1">DSM 14469</strain>
    </source>
</reference>